<dbReference type="RefSeq" id="WP_198025346.1">
    <property type="nucleotide sequence ID" value="NZ_KK069989.1"/>
</dbReference>
<protein>
    <submittedName>
        <fullName evidence="4">Oxidoreductase</fullName>
    </submittedName>
</protein>
<dbReference type="EMBL" id="JDYK01000003">
    <property type="protein sequence ID" value="EWS82340.1"/>
    <property type="molecule type" value="Genomic_DNA"/>
</dbReference>
<dbReference type="Pfam" id="PF13561">
    <property type="entry name" value="adh_short_C2"/>
    <property type="match status" value="1"/>
</dbReference>
<accession>Z9JVD5</accession>
<dbReference type="InterPro" id="IPR020904">
    <property type="entry name" value="Sc_DH/Rdtase_CS"/>
</dbReference>
<dbReference type="CDD" id="cd05233">
    <property type="entry name" value="SDR_c"/>
    <property type="match status" value="1"/>
</dbReference>
<dbReference type="Proteomes" id="UP000023067">
    <property type="component" value="Unassembled WGS sequence"/>
</dbReference>
<gene>
    <name evidence="4" type="ORF">BF93_12090</name>
</gene>
<dbReference type="PATRIC" id="fig|396014.3.peg.924"/>
<dbReference type="NCBIfam" id="NF009466">
    <property type="entry name" value="PRK12826.1-2"/>
    <property type="match status" value="1"/>
</dbReference>
<sequence>MTTSHPNSTTALITGGGVGIGLGIARRLAEQGVRIALTYRTHRPDEQVLDALRAATGQAPLVLPVDATDPEQVETMAGEVRRAFGSLDILVNNIGGLIRRSPIAEMDLELWRTVMATNLDSTFLVTRSVLPFLSRPGGRIISISSLAGRNGGHPGATAYAASKAAIFGFTRGLAKELAPDGITVNAIAPGFIEDTPFHSTFTTEDSKRRTITTIPVGRAGTPEDVAQAVAWLASPGASFTTGTIVDVNGGQHFA</sequence>
<evidence type="ECO:0000259" key="3">
    <source>
        <dbReference type="SMART" id="SM00822"/>
    </source>
</evidence>
<dbReference type="Gene3D" id="3.40.50.720">
    <property type="entry name" value="NAD(P)-binding Rossmann-like Domain"/>
    <property type="match status" value="1"/>
</dbReference>
<dbReference type="GO" id="GO:0030497">
    <property type="term" value="P:fatty acid elongation"/>
    <property type="evidence" value="ECO:0007669"/>
    <property type="project" value="TreeGrafter"/>
</dbReference>
<dbReference type="STRING" id="396014.BF93_12090"/>
<comment type="caution">
    <text evidence="4">The sequence shown here is derived from an EMBL/GenBank/DDBJ whole genome shotgun (WGS) entry which is preliminary data.</text>
</comment>
<dbReference type="SUPFAM" id="SSF51735">
    <property type="entry name" value="NAD(P)-binding Rossmann-fold domains"/>
    <property type="match status" value="1"/>
</dbReference>
<dbReference type="PRINTS" id="PR00081">
    <property type="entry name" value="GDHRDH"/>
</dbReference>
<dbReference type="GO" id="GO:0016616">
    <property type="term" value="F:oxidoreductase activity, acting on the CH-OH group of donors, NAD or NADP as acceptor"/>
    <property type="evidence" value="ECO:0007669"/>
    <property type="project" value="UniProtKB-ARBA"/>
</dbReference>
<reference evidence="4 5" key="1">
    <citation type="submission" date="2014-02" db="EMBL/GenBank/DDBJ databases">
        <title>Genome sequence of Brachybacterium phenoliresistens strain W13A50.</title>
        <authorList>
            <person name="Wang X."/>
        </authorList>
    </citation>
    <scope>NUCLEOTIDE SEQUENCE [LARGE SCALE GENOMIC DNA]</scope>
    <source>
        <strain evidence="4 5">W13A50</strain>
    </source>
</reference>
<dbReference type="PROSITE" id="PS00061">
    <property type="entry name" value="ADH_SHORT"/>
    <property type="match status" value="1"/>
</dbReference>
<evidence type="ECO:0000256" key="1">
    <source>
        <dbReference type="ARBA" id="ARBA00006484"/>
    </source>
</evidence>
<dbReference type="InterPro" id="IPR057326">
    <property type="entry name" value="KR_dom"/>
</dbReference>
<dbReference type="PANTHER" id="PTHR42760:SF40">
    <property type="entry name" value="3-OXOACYL-[ACYL-CARRIER-PROTEIN] REDUCTASE, CHLOROPLASTIC"/>
    <property type="match status" value="1"/>
</dbReference>
<name>Z9JVD5_9MICO</name>
<dbReference type="eggNOG" id="COG1028">
    <property type="taxonomic scope" value="Bacteria"/>
</dbReference>
<dbReference type="HOGENOM" id="CLU_010194_1_2_11"/>
<evidence type="ECO:0000313" key="5">
    <source>
        <dbReference type="Proteomes" id="UP000023067"/>
    </source>
</evidence>
<evidence type="ECO:0000256" key="2">
    <source>
        <dbReference type="ARBA" id="ARBA00023002"/>
    </source>
</evidence>
<evidence type="ECO:0000313" key="4">
    <source>
        <dbReference type="EMBL" id="EWS82340.1"/>
    </source>
</evidence>
<dbReference type="InterPro" id="IPR036291">
    <property type="entry name" value="NAD(P)-bd_dom_sf"/>
</dbReference>
<dbReference type="PANTHER" id="PTHR42760">
    <property type="entry name" value="SHORT-CHAIN DEHYDROGENASES/REDUCTASES FAMILY MEMBER"/>
    <property type="match status" value="1"/>
</dbReference>
<dbReference type="FunFam" id="3.40.50.720:FF:000084">
    <property type="entry name" value="Short-chain dehydrogenase reductase"/>
    <property type="match status" value="1"/>
</dbReference>
<dbReference type="PRINTS" id="PR00080">
    <property type="entry name" value="SDRFAMILY"/>
</dbReference>
<comment type="similarity">
    <text evidence="1">Belongs to the short-chain dehydrogenases/reductases (SDR) family.</text>
</comment>
<organism evidence="4 5">
    <name type="scientific">Brachybacterium phenoliresistens</name>
    <dbReference type="NCBI Taxonomy" id="396014"/>
    <lineage>
        <taxon>Bacteria</taxon>
        <taxon>Bacillati</taxon>
        <taxon>Actinomycetota</taxon>
        <taxon>Actinomycetes</taxon>
        <taxon>Micrococcales</taxon>
        <taxon>Dermabacteraceae</taxon>
        <taxon>Brachybacterium</taxon>
    </lineage>
</organism>
<proteinExistence type="inferred from homology"/>
<dbReference type="SMART" id="SM00822">
    <property type="entry name" value="PKS_KR"/>
    <property type="match status" value="1"/>
</dbReference>
<keyword evidence="2" id="KW-0560">Oxidoreductase</keyword>
<dbReference type="AlphaFoldDB" id="Z9JVD5"/>
<keyword evidence="5" id="KW-1185">Reference proteome</keyword>
<dbReference type="InterPro" id="IPR002347">
    <property type="entry name" value="SDR_fam"/>
</dbReference>
<feature type="domain" description="Ketoreductase" evidence="3">
    <location>
        <begin position="9"/>
        <end position="190"/>
    </location>
</feature>